<name>A0AAV5FPG6_ELECO</name>
<evidence type="ECO:0000256" key="3">
    <source>
        <dbReference type="ARBA" id="ARBA00022801"/>
    </source>
</evidence>
<dbReference type="Proteomes" id="UP001054889">
    <property type="component" value="Unassembled WGS sequence"/>
</dbReference>
<keyword evidence="12" id="KW-1185">Reference proteome</keyword>
<evidence type="ECO:0000256" key="4">
    <source>
        <dbReference type="ARBA" id="ARBA00023001"/>
    </source>
</evidence>
<dbReference type="SUPFAM" id="SSF48208">
    <property type="entry name" value="Six-hairpin glycosidases"/>
    <property type="match status" value="1"/>
</dbReference>
<gene>
    <name evidence="11" type="primary">gb25006</name>
    <name evidence="11" type="ORF">PR202_gb25006</name>
</gene>
<dbReference type="InterPro" id="IPR012341">
    <property type="entry name" value="6hp_glycosidase-like_sf"/>
</dbReference>
<proteinExistence type="inferred from homology"/>
<evidence type="ECO:0000313" key="11">
    <source>
        <dbReference type="EMBL" id="GJN36166.1"/>
    </source>
</evidence>
<evidence type="ECO:0000256" key="8">
    <source>
        <dbReference type="PROSITE-ProRule" id="PRU10059"/>
    </source>
</evidence>
<reference evidence="11" key="2">
    <citation type="submission" date="2021-12" db="EMBL/GenBank/DDBJ databases">
        <title>Resequencing data analysis of finger millet.</title>
        <authorList>
            <person name="Hatakeyama M."/>
            <person name="Aluri S."/>
            <person name="Balachadran M.T."/>
            <person name="Sivarajan S.R."/>
            <person name="Poveda L."/>
            <person name="Shimizu-Inatsugi R."/>
            <person name="Schlapbach R."/>
            <person name="Sreeman S.M."/>
            <person name="Shimizu K.K."/>
        </authorList>
    </citation>
    <scope>NUCLEOTIDE SEQUENCE</scope>
</reference>
<keyword evidence="5 8" id="KW-0119">Carbohydrate metabolism</keyword>
<feature type="chain" id="PRO_5043102731" description="Endoglucanase" evidence="9">
    <location>
        <begin position="31"/>
        <end position="504"/>
    </location>
</feature>
<evidence type="ECO:0000313" key="12">
    <source>
        <dbReference type="Proteomes" id="UP001054889"/>
    </source>
</evidence>
<keyword evidence="6 8" id="KW-0326">Glycosidase</keyword>
<feature type="active site" evidence="8">
    <location>
        <position position="425"/>
    </location>
</feature>
<evidence type="ECO:0000256" key="9">
    <source>
        <dbReference type="RuleBase" id="RU361166"/>
    </source>
</evidence>
<accession>A0AAV5FPG6</accession>
<organism evidence="11 12">
    <name type="scientific">Eleusine coracana subsp. coracana</name>
    <dbReference type="NCBI Taxonomy" id="191504"/>
    <lineage>
        <taxon>Eukaryota</taxon>
        <taxon>Viridiplantae</taxon>
        <taxon>Streptophyta</taxon>
        <taxon>Embryophyta</taxon>
        <taxon>Tracheophyta</taxon>
        <taxon>Spermatophyta</taxon>
        <taxon>Magnoliopsida</taxon>
        <taxon>Liliopsida</taxon>
        <taxon>Poales</taxon>
        <taxon>Poaceae</taxon>
        <taxon>PACMAD clade</taxon>
        <taxon>Chloridoideae</taxon>
        <taxon>Cynodonteae</taxon>
        <taxon>Eleusininae</taxon>
        <taxon>Eleusine</taxon>
    </lineage>
</organism>
<dbReference type="EC" id="3.2.1.4" evidence="9"/>
<dbReference type="Gene3D" id="1.50.10.10">
    <property type="match status" value="1"/>
</dbReference>
<evidence type="ECO:0000256" key="7">
    <source>
        <dbReference type="ARBA" id="ARBA00023326"/>
    </source>
</evidence>
<keyword evidence="3 8" id="KW-0378">Hydrolase</keyword>
<dbReference type="InterPro" id="IPR018221">
    <property type="entry name" value="Glyco_hydro_9_His_AS"/>
</dbReference>
<feature type="domain" description="Glycoside hydrolase family 9" evidence="10">
    <location>
        <begin position="34"/>
        <end position="498"/>
    </location>
</feature>
<sequence>MEMRRAARLLAAVGLAALCCFSISSRVVDGKPDYRDALESSLLYFEGQRSGKLPADQRVTWRGDSALHDGEDHGVDLTGGYYDSGDNVKFGLPMAFTTTMLAWSVVEFERHLDAAGELRHALAAVRWGADYLARARAGDEVLFVQVGEGASDHACWQRPEDMDTPRTSFAVDAERPGSDVAGETAAALAGAALAFRHVDAAFANELLAHAEKLFSFATNHRGLYQNSVPGVAAFYGSSGDEDELIWAAAWLYIATAAEVYKSYICEHTGSAQSFSWDNKFVGAQTLIAKASHQAASLIVLIRAQLILEGKLPNEGHAAEMRSNLDQFLCDLMQRGTGNVKLTAGGMLWWQSWNNLQAVTSASFVLAAHADHLAAAGSSLRCGGAELAPSDLVAVARSQADYILGANPRKMSYMVGHGAAFPEEVHHRGASLPSIRSCPEKITCKGGFDYFHKNSPNPNVLVGAIVGGPDESDEYNDSRENYQQTEPSTVTVAPMVGLLARLSQD</sequence>
<reference evidence="11" key="1">
    <citation type="journal article" date="2018" name="DNA Res.">
        <title>Multiple hybrid de novo genome assembly of finger millet, an orphan allotetraploid crop.</title>
        <authorList>
            <person name="Hatakeyama M."/>
            <person name="Aluri S."/>
            <person name="Balachadran M.T."/>
            <person name="Sivarajan S.R."/>
            <person name="Patrignani A."/>
            <person name="Gruter S."/>
            <person name="Poveda L."/>
            <person name="Shimizu-Inatsugi R."/>
            <person name="Baeten J."/>
            <person name="Francoijs K.J."/>
            <person name="Nataraja K.N."/>
            <person name="Reddy Y.A.N."/>
            <person name="Phadnis S."/>
            <person name="Ravikumar R.L."/>
            <person name="Schlapbach R."/>
            <person name="Sreeman S.M."/>
            <person name="Shimizu K.K."/>
        </authorList>
    </citation>
    <scope>NUCLEOTIDE SEQUENCE</scope>
</reference>
<protein>
    <recommendedName>
        <fullName evidence="9">Endoglucanase</fullName>
        <ecNumber evidence="9">3.2.1.4</ecNumber>
    </recommendedName>
</protein>
<dbReference type="GO" id="GO:0030245">
    <property type="term" value="P:cellulose catabolic process"/>
    <property type="evidence" value="ECO:0007669"/>
    <property type="project" value="UniProtKB-KW"/>
</dbReference>
<evidence type="ECO:0000256" key="2">
    <source>
        <dbReference type="ARBA" id="ARBA00007072"/>
    </source>
</evidence>
<dbReference type="InterPro" id="IPR001701">
    <property type="entry name" value="Glyco_hydro_9"/>
</dbReference>
<comment type="caution">
    <text evidence="11">The sequence shown here is derived from an EMBL/GenBank/DDBJ whole genome shotgun (WGS) entry which is preliminary data.</text>
</comment>
<comment type="similarity">
    <text evidence="2 8 9">Belongs to the glycosyl hydrolase 9 (cellulase E) family.</text>
</comment>
<dbReference type="AlphaFoldDB" id="A0AAV5FPG6"/>
<evidence type="ECO:0000256" key="1">
    <source>
        <dbReference type="ARBA" id="ARBA00000966"/>
    </source>
</evidence>
<evidence type="ECO:0000256" key="6">
    <source>
        <dbReference type="ARBA" id="ARBA00023295"/>
    </source>
</evidence>
<dbReference type="PANTHER" id="PTHR22298">
    <property type="entry name" value="ENDO-1,4-BETA-GLUCANASE"/>
    <property type="match status" value="1"/>
</dbReference>
<dbReference type="InterPro" id="IPR008928">
    <property type="entry name" value="6-hairpin_glycosidase_sf"/>
</dbReference>
<dbReference type="Pfam" id="PF00759">
    <property type="entry name" value="Glyco_hydro_9"/>
    <property type="match status" value="1"/>
</dbReference>
<feature type="signal peptide" evidence="9">
    <location>
        <begin position="1"/>
        <end position="30"/>
    </location>
</feature>
<dbReference type="PROSITE" id="PS00592">
    <property type="entry name" value="GH9_2"/>
    <property type="match status" value="1"/>
</dbReference>
<evidence type="ECO:0000259" key="10">
    <source>
        <dbReference type="Pfam" id="PF00759"/>
    </source>
</evidence>
<keyword evidence="7 8" id="KW-0624">Polysaccharide degradation</keyword>
<keyword evidence="4 9" id="KW-0136">Cellulose degradation</keyword>
<dbReference type="GO" id="GO:0008810">
    <property type="term" value="F:cellulase activity"/>
    <property type="evidence" value="ECO:0007669"/>
    <property type="project" value="UniProtKB-EC"/>
</dbReference>
<keyword evidence="9" id="KW-0732">Signal</keyword>
<comment type="catalytic activity">
    <reaction evidence="1 9">
        <text>Endohydrolysis of (1-&gt;4)-beta-D-glucosidic linkages in cellulose, lichenin and cereal beta-D-glucans.</text>
        <dbReference type="EC" id="3.2.1.4"/>
    </reaction>
</comment>
<evidence type="ECO:0000256" key="5">
    <source>
        <dbReference type="ARBA" id="ARBA00023277"/>
    </source>
</evidence>
<dbReference type="EMBL" id="BQKI01000088">
    <property type="protein sequence ID" value="GJN36166.1"/>
    <property type="molecule type" value="Genomic_DNA"/>
</dbReference>
<dbReference type="FunFam" id="1.50.10.10:FF:000020">
    <property type="entry name" value="Endoglucanase"/>
    <property type="match status" value="1"/>
</dbReference>